<name>A0AAE1A9H0_9GAST</name>
<proteinExistence type="predicted"/>
<organism evidence="2 3">
    <name type="scientific">Elysia crispata</name>
    <name type="common">lettuce slug</name>
    <dbReference type="NCBI Taxonomy" id="231223"/>
    <lineage>
        <taxon>Eukaryota</taxon>
        <taxon>Metazoa</taxon>
        <taxon>Spiralia</taxon>
        <taxon>Lophotrochozoa</taxon>
        <taxon>Mollusca</taxon>
        <taxon>Gastropoda</taxon>
        <taxon>Heterobranchia</taxon>
        <taxon>Euthyneura</taxon>
        <taxon>Panpulmonata</taxon>
        <taxon>Sacoglossa</taxon>
        <taxon>Placobranchoidea</taxon>
        <taxon>Plakobranchidae</taxon>
        <taxon>Elysia</taxon>
    </lineage>
</organism>
<protein>
    <submittedName>
        <fullName evidence="2">Uncharacterized protein</fullName>
    </submittedName>
</protein>
<dbReference type="EMBL" id="JAWDGP010002410">
    <property type="protein sequence ID" value="KAK3783453.1"/>
    <property type="molecule type" value="Genomic_DNA"/>
</dbReference>
<keyword evidence="1" id="KW-0812">Transmembrane</keyword>
<gene>
    <name evidence="2" type="ORF">RRG08_033710</name>
</gene>
<dbReference type="AlphaFoldDB" id="A0AAE1A9H0"/>
<reference evidence="2" key="1">
    <citation type="journal article" date="2023" name="G3 (Bethesda)">
        <title>A reference genome for the long-term kleptoplast-retaining sea slug Elysia crispata morphotype clarki.</title>
        <authorList>
            <person name="Eastman K.E."/>
            <person name="Pendleton A.L."/>
            <person name="Shaikh M.A."/>
            <person name="Suttiyut T."/>
            <person name="Ogas R."/>
            <person name="Tomko P."/>
            <person name="Gavelis G."/>
            <person name="Widhalm J.R."/>
            <person name="Wisecaver J.H."/>
        </authorList>
    </citation>
    <scope>NUCLEOTIDE SEQUENCE</scope>
    <source>
        <strain evidence="2">ECLA1</strain>
    </source>
</reference>
<keyword evidence="1" id="KW-1133">Transmembrane helix</keyword>
<sequence>MSGYVCYLGNAQSRELVSAVGLLNICTRVKMLPVSSKFSVWFLKHWGNGSGQASSPTRLVYKDCNNSSDSMFGGGTLPSAAAIFFARGQGQGILTVLHPGGHDHAILTAFLSPPYLITLVMVIVLEN</sequence>
<keyword evidence="3" id="KW-1185">Reference proteome</keyword>
<feature type="transmembrane region" description="Helical" evidence="1">
    <location>
        <begin position="105"/>
        <end position="125"/>
    </location>
</feature>
<dbReference type="Proteomes" id="UP001283361">
    <property type="component" value="Unassembled WGS sequence"/>
</dbReference>
<keyword evidence="1" id="KW-0472">Membrane</keyword>
<comment type="caution">
    <text evidence="2">The sequence shown here is derived from an EMBL/GenBank/DDBJ whole genome shotgun (WGS) entry which is preliminary data.</text>
</comment>
<evidence type="ECO:0000313" key="3">
    <source>
        <dbReference type="Proteomes" id="UP001283361"/>
    </source>
</evidence>
<accession>A0AAE1A9H0</accession>
<evidence type="ECO:0000313" key="2">
    <source>
        <dbReference type="EMBL" id="KAK3783453.1"/>
    </source>
</evidence>
<evidence type="ECO:0000256" key="1">
    <source>
        <dbReference type="SAM" id="Phobius"/>
    </source>
</evidence>